<accession>A0AAD6ZUB7</accession>
<keyword evidence="2" id="KW-1185">Reference proteome</keyword>
<dbReference type="Proteomes" id="UP001218218">
    <property type="component" value="Unassembled WGS sequence"/>
</dbReference>
<dbReference type="AlphaFoldDB" id="A0AAD6ZUB7"/>
<evidence type="ECO:0000313" key="2">
    <source>
        <dbReference type="Proteomes" id="UP001218218"/>
    </source>
</evidence>
<comment type="caution">
    <text evidence="1">The sequence shown here is derived from an EMBL/GenBank/DDBJ whole genome shotgun (WGS) entry which is preliminary data.</text>
</comment>
<evidence type="ECO:0000313" key="1">
    <source>
        <dbReference type="EMBL" id="KAJ7339925.1"/>
    </source>
</evidence>
<organism evidence="1 2">
    <name type="scientific">Mycena albidolilacea</name>
    <dbReference type="NCBI Taxonomy" id="1033008"/>
    <lineage>
        <taxon>Eukaryota</taxon>
        <taxon>Fungi</taxon>
        <taxon>Dikarya</taxon>
        <taxon>Basidiomycota</taxon>
        <taxon>Agaricomycotina</taxon>
        <taxon>Agaricomycetes</taxon>
        <taxon>Agaricomycetidae</taxon>
        <taxon>Agaricales</taxon>
        <taxon>Marasmiineae</taxon>
        <taxon>Mycenaceae</taxon>
        <taxon>Mycena</taxon>
    </lineage>
</organism>
<dbReference type="EMBL" id="JARIHO010000027">
    <property type="protein sequence ID" value="KAJ7339925.1"/>
    <property type="molecule type" value="Genomic_DNA"/>
</dbReference>
<protein>
    <submittedName>
        <fullName evidence="1">Uncharacterized protein</fullName>
    </submittedName>
</protein>
<gene>
    <name evidence="1" type="ORF">DFH08DRAFT_248131</name>
</gene>
<proteinExistence type="predicted"/>
<reference evidence="1" key="1">
    <citation type="submission" date="2023-03" db="EMBL/GenBank/DDBJ databases">
        <title>Massive genome expansion in bonnet fungi (Mycena s.s.) driven by repeated elements and novel gene families across ecological guilds.</title>
        <authorList>
            <consortium name="Lawrence Berkeley National Laboratory"/>
            <person name="Harder C.B."/>
            <person name="Miyauchi S."/>
            <person name="Viragh M."/>
            <person name="Kuo A."/>
            <person name="Thoen E."/>
            <person name="Andreopoulos B."/>
            <person name="Lu D."/>
            <person name="Skrede I."/>
            <person name="Drula E."/>
            <person name="Henrissat B."/>
            <person name="Morin E."/>
            <person name="Kohler A."/>
            <person name="Barry K."/>
            <person name="LaButti K."/>
            <person name="Morin E."/>
            <person name="Salamov A."/>
            <person name="Lipzen A."/>
            <person name="Mereny Z."/>
            <person name="Hegedus B."/>
            <person name="Baldrian P."/>
            <person name="Stursova M."/>
            <person name="Weitz H."/>
            <person name="Taylor A."/>
            <person name="Grigoriev I.V."/>
            <person name="Nagy L.G."/>
            <person name="Martin F."/>
            <person name="Kauserud H."/>
        </authorList>
    </citation>
    <scope>NUCLEOTIDE SEQUENCE</scope>
    <source>
        <strain evidence="1">CBHHK002</strain>
    </source>
</reference>
<name>A0AAD6ZUB7_9AGAR</name>
<sequence>MRLQRLSGVIEGLFRDHAKADDDDDEGITVDIVRPLFSTLSHLDILDEIDPEGMGPEWLNDLSTLPALTHLSFNNPPNSKILHTILQACPRIHVLIAAFHVSEKAEVHAYVEAMGIRDIRFVVATYSDHYGDWELGTMGGADIWVRVEEFISRKKRGEIEADVYLLEEPMTIDD</sequence>